<dbReference type="RefSeq" id="WP_152897141.1">
    <property type="nucleotide sequence ID" value="NZ_WHUV01000001.1"/>
</dbReference>
<reference evidence="1 2" key="1">
    <citation type="submission" date="2019-10" db="EMBL/GenBank/DDBJ databases">
        <title>Pseudomonas dajingensis sp. nov., isolated from the profound head ulcers of farmed Murray cod (Maccullochella peelii peelii).</title>
        <authorList>
            <person name="Liu Y."/>
        </authorList>
    </citation>
    <scope>NUCLEOTIDE SEQUENCE [LARGE SCALE GENOMIC DNA]</scope>
    <source>
        <strain evidence="1 2">MC042</strain>
    </source>
</reference>
<dbReference type="AlphaFoldDB" id="A0A7X1U3M9"/>
<dbReference type="Proteomes" id="UP000486534">
    <property type="component" value="Unassembled WGS sequence"/>
</dbReference>
<evidence type="ECO:0000313" key="2">
    <source>
        <dbReference type="Proteomes" id="UP000486534"/>
    </source>
</evidence>
<name>A0A7X1U3M9_9PSED</name>
<accession>A0A7X1U3M9</accession>
<dbReference type="EMBL" id="WHUV01000001">
    <property type="protein sequence ID" value="MQA53399.1"/>
    <property type="molecule type" value="Genomic_DNA"/>
</dbReference>
<sequence>MRGPASAELMLGVALMTPQVPFIPRYLAACARDAMERVATWSMLVRLAHAFCCANMKGGEQAAKIKQRRLYRWWSFLPVFFPEYSKKIITLCFF</sequence>
<organism evidence="1 2">
    <name type="scientific">Pseudomonas piscis</name>
    <dbReference type="NCBI Taxonomy" id="2614538"/>
    <lineage>
        <taxon>Bacteria</taxon>
        <taxon>Pseudomonadati</taxon>
        <taxon>Pseudomonadota</taxon>
        <taxon>Gammaproteobacteria</taxon>
        <taxon>Pseudomonadales</taxon>
        <taxon>Pseudomonadaceae</taxon>
        <taxon>Pseudomonas</taxon>
    </lineage>
</organism>
<evidence type="ECO:0000313" key="1">
    <source>
        <dbReference type="EMBL" id="MQA53399.1"/>
    </source>
</evidence>
<gene>
    <name evidence="1" type="ORF">GDH07_08730</name>
</gene>
<proteinExistence type="predicted"/>
<comment type="caution">
    <text evidence="1">The sequence shown here is derived from an EMBL/GenBank/DDBJ whole genome shotgun (WGS) entry which is preliminary data.</text>
</comment>
<protein>
    <submittedName>
        <fullName evidence="1">Uncharacterized protein</fullName>
    </submittedName>
</protein>